<evidence type="ECO:0000313" key="3">
    <source>
        <dbReference type="EMBL" id="KAF3449616.1"/>
    </source>
</evidence>
<dbReference type="AlphaFoldDB" id="A0A8K0MKM1"/>
<evidence type="ECO:0000256" key="2">
    <source>
        <dbReference type="ARBA" id="ARBA00022679"/>
    </source>
</evidence>
<dbReference type="GO" id="GO:0016740">
    <property type="term" value="F:transferase activity"/>
    <property type="evidence" value="ECO:0007669"/>
    <property type="project" value="UniProtKB-KW"/>
</dbReference>
<dbReference type="InterPro" id="IPR050898">
    <property type="entry name" value="Plant_acyltransferase"/>
</dbReference>
<name>A0A8K0MKM1_9ROSA</name>
<evidence type="ECO:0000313" key="4">
    <source>
        <dbReference type="Proteomes" id="UP000796880"/>
    </source>
</evidence>
<keyword evidence="4" id="KW-1185">Reference proteome</keyword>
<dbReference type="OrthoDB" id="1483986at2759"/>
<dbReference type="Proteomes" id="UP000796880">
    <property type="component" value="Unassembled WGS sequence"/>
</dbReference>
<dbReference type="Pfam" id="PF02458">
    <property type="entry name" value="Transferase"/>
    <property type="match status" value="2"/>
</dbReference>
<dbReference type="Gene3D" id="3.30.559.10">
    <property type="entry name" value="Chloramphenicol acetyltransferase-like domain"/>
    <property type="match status" value="3"/>
</dbReference>
<accession>A0A8K0MKM1</accession>
<dbReference type="PANTHER" id="PTHR31147">
    <property type="entry name" value="ACYL TRANSFERASE 4"/>
    <property type="match status" value="1"/>
</dbReference>
<dbReference type="InterPro" id="IPR023213">
    <property type="entry name" value="CAT-like_dom_sf"/>
</dbReference>
<organism evidence="3 4">
    <name type="scientific">Rhamnella rubrinervis</name>
    <dbReference type="NCBI Taxonomy" id="2594499"/>
    <lineage>
        <taxon>Eukaryota</taxon>
        <taxon>Viridiplantae</taxon>
        <taxon>Streptophyta</taxon>
        <taxon>Embryophyta</taxon>
        <taxon>Tracheophyta</taxon>
        <taxon>Spermatophyta</taxon>
        <taxon>Magnoliopsida</taxon>
        <taxon>eudicotyledons</taxon>
        <taxon>Gunneridae</taxon>
        <taxon>Pentapetalae</taxon>
        <taxon>rosids</taxon>
        <taxon>fabids</taxon>
        <taxon>Rosales</taxon>
        <taxon>Rhamnaceae</taxon>
        <taxon>rhamnoid group</taxon>
        <taxon>Rhamneae</taxon>
        <taxon>Rhamnella</taxon>
    </lineage>
</organism>
<dbReference type="GO" id="GO:0009836">
    <property type="term" value="P:fruit ripening, climacteric"/>
    <property type="evidence" value="ECO:0007669"/>
    <property type="project" value="UniProtKB-ARBA"/>
</dbReference>
<gene>
    <name evidence="3" type="ORF">FNV43_RR10347</name>
</gene>
<sequence length="711" mass="79585">MFIEAGADVNLDQLDQPIQPTFTYLNEALWIMGQMANPVPLLFTPLAIHEALDFCKDIGAEGGLIEADAHSLFNEFSCVFSPKETSQVAHEFAQLTLRLNEFLDGSLKTLNNNLVVDCNGQGVLFIEANVDVTLNSLASQFNLHFHTLMRFSIINVPGSYGTIGCSLLLFQSKSCIIAYRVNKSRVPNHYALKTQVSRCKPELLVPAKPTPCEVKKLSDIDNQLRNHTSVIWFYKNNNNEYPSIMEGRDPVKVIREALSRALVYYYPLAGRVKEGHDGKLVVDCNGEGVLFVEADADFKLEQLGHAIQPPFPFLNEVLYNVPGSDDILDCPLLLIQVTRLVCGGFILAVRLNHTTCDAFGLCQFMNTVGEIAQGAKHPTIRPVWQRELLNARNPPQITRKHHEFQEEMADGQLNMDLSDLVLRPIVVNHNHLMAIRKHLPPHLAACSPFVLLTACLWRCRTIALDLDPEHVVQVSCAFNGRSKKTGLNLPLGYYGNAVVCPAAVSKAGDLCKKPLEYAVELVKNLKSEMNAEYIKSVADLTVIRGRPTFKIRGNFFVSDITKAGFGEVNFGWGYPEYAGPPLSYPMNCYYMNHRNKRGDGILVPLCLPSSAMERFQQELKKIIEIMALRKHLPPYLAACSILELLTACIWRCLTLALNVDLEEVVRVSCVINGQFKDTIGLLGLTLEYYSTICGIKCWNFMLKSICDMRWS</sequence>
<dbReference type="EMBL" id="VOIH02000004">
    <property type="protein sequence ID" value="KAF3449616.1"/>
    <property type="molecule type" value="Genomic_DNA"/>
</dbReference>
<protein>
    <recommendedName>
        <fullName evidence="5">Methanol O-anthraniloyltransferase-like</fullName>
    </recommendedName>
</protein>
<keyword evidence="2" id="KW-0808">Transferase</keyword>
<dbReference type="PANTHER" id="PTHR31147:SF66">
    <property type="entry name" value="OS05G0315700 PROTEIN"/>
    <property type="match status" value="1"/>
</dbReference>
<reference evidence="3" key="1">
    <citation type="submission" date="2020-03" db="EMBL/GenBank/DDBJ databases">
        <title>A high-quality chromosome-level genome assembly of a woody plant with both climbing and erect habits, Rhamnella rubrinervis.</title>
        <authorList>
            <person name="Lu Z."/>
            <person name="Yang Y."/>
            <person name="Zhu X."/>
            <person name="Sun Y."/>
        </authorList>
    </citation>
    <scope>NUCLEOTIDE SEQUENCE</scope>
    <source>
        <strain evidence="3">BYM</strain>
        <tissue evidence="3">Leaf</tissue>
    </source>
</reference>
<proteinExistence type="inferred from homology"/>
<evidence type="ECO:0000256" key="1">
    <source>
        <dbReference type="ARBA" id="ARBA00009861"/>
    </source>
</evidence>
<evidence type="ECO:0008006" key="5">
    <source>
        <dbReference type="Google" id="ProtNLM"/>
    </source>
</evidence>
<comment type="similarity">
    <text evidence="1">Belongs to the plant acyltransferase family.</text>
</comment>
<comment type="caution">
    <text evidence="3">The sequence shown here is derived from an EMBL/GenBank/DDBJ whole genome shotgun (WGS) entry which is preliminary data.</text>
</comment>